<comment type="similarity">
    <text evidence="1">Belongs to the isochorismatase family.</text>
</comment>
<accession>A0A7X6REZ1</accession>
<evidence type="ECO:0000313" key="9">
    <source>
        <dbReference type="EMBL" id="NKY69105.1"/>
    </source>
</evidence>
<evidence type="ECO:0000256" key="7">
    <source>
        <dbReference type="ARBA" id="ARBA00043224"/>
    </source>
</evidence>
<protein>
    <recommendedName>
        <fullName evidence="6">nicotinamidase</fullName>
        <ecNumber evidence="6">3.5.1.19</ecNumber>
    </recommendedName>
    <alternativeName>
        <fullName evidence="7">Nicotinamide deamidase</fullName>
    </alternativeName>
</protein>
<dbReference type="InterPro" id="IPR052347">
    <property type="entry name" value="Isochorismatase_Nicotinamidase"/>
</dbReference>
<dbReference type="Gene3D" id="3.40.50.850">
    <property type="entry name" value="Isochorismatase-like"/>
    <property type="match status" value="1"/>
</dbReference>
<dbReference type="GO" id="GO:0046872">
    <property type="term" value="F:metal ion binding"/>
    <property type="evidence" value="ECO:0007669"/>
    <property type="project" value="UniProtKB-KW"/>
</dbReference>
<feature type="domain" description="Isochorismatase-like" evidence="8">
    <location>
        <begin position="3"/>
        <end position="187"/>
    </location>
</feature>
<dbReference type="SUPFAM" id="SSF52499">
    <property type="entry name" value="Isochorismatase-like hydrolases"/>
    <property type="match status" value="1"/>
</dbReference>
<dbReference type="Pfam" id="PF00857">
    <property type="entry name" value="Isochorismatase"/>
    <property type="match status" value="1"/>
</dbReference>
<evidence type="ECO:0000256" key="3">
    <source>
        <dbReference type="ARBA" id="ARBA00022723"/>
    </source>
</evidence>
<dbReference type="PANTHER" id="PTHR11080">
    <property type="entry name" value="PYRAZINAMIDASE/NICOTINAMIDASE"/>
    <property type="match status" value="1"/>
</dbReference>
<comment type="pathway">
    <text evidence="5">Cofactor biosynthesis; nicotinate biosynthesis; nicotinate from nicotinamide: step 1/1.</text>
</comment>
<evidence type="ECO:0000259" key="8">
    <source>
        <dbReference type="Pfam" id="PF00857"/>
    </source>
</evidence>
<evidence type="ECO:0000256" key="4">
    <source>
        <dbReference type="ARBA" id="ARBA00022801"/>
    </source>
</evidence>
<dbReference type="EMBL" id="JAAXPF010000006">
    <property type="protein sequence ID" value="NKY69105.1"/>
    <property type="molecule type" value="Genomic_DNA"/>
</dbReference>
<sequence length="188" mass="20320">MKTALLIVDVQNDFCPGGALATARGDEVATRIAELIAGADGQARDYDYVVATQDWHIDPGAHFSETPDFVDSWPEHCVADSDGAQIRRPVPTGQIDQFFKKGHYTAAYSGFEGVNDADQGLADWLREHDIARLDVCGIATDHCVRATVLDALKEGFEVRVLQDMCSPVDDARGADALREMQNAGAALA</sequence>
<dbReference type="InterPro" id="IPR036380">
    <property type="entry name" value="Isochorismatase-like_sf"/>
</dbReference>
<dbReference type="GO" id="GO:0008936">
    <property type="term" value="F:nicotinamidase activity"/>
    <property type="evidence" value="ECO:0007669"/>
    <property type="project" value="UniProtKB-EC"/>
</dbReference>
<gene>
    <name evidence="9" type="ORF">HF989_06925</name>
</gene>
<dbReference type="EC" id="3.5.1.19" evidence="6"/>
<keyword evidence="2" id="KW-0662">Pyridine nucleotide biosynthesis</keyword>
<dbReference type="RefSeq" id="WP_168685139.1">
    <property type="nucleotide sequence ID" value="NZ_JAAXPF010000006.1"/>
</dbReference>
<dbReference type="PANTHER" id="PTHR11080:SF2">
    <property type="entry name" value="LD05707P"/>
    <property type="match status" value="1"/>
</dbReference>
<dbReference type="AlphaFoldDB" id="A0A7X6REZ1"/>
<keyword evidence="4" id="KW-0378">Hydrolase</keyword>
<evidence type="ECO:0000256" key="6">
    <source>
        <dbReference type="ARBA" id="ARBA00039017"/>
    </source>
</evidence>
<dbReference type="InterPro" id="IPR000868">
    <property type="entry name" value="Isochorismatase-like_dom"/>
</dbReference>
<dbReference type="Proteomes" id="UP000554284">
    <property type="component" value="Unassembled WGS sequence"/>
</dbReference>
<evidence type="ECO:0000256" key="1">
    <source>
        <dbReference type="ARBA" id="ARBA00006336"/>
    </source>
</evidence>
<proteinExistence type="inferred from homology"/>
<dbReference type="GO" id="GO:0019363">
    <property type="term" value="P:pyridine nucleotide biosynthetic process"/>
    <property type="evidence" value="ECO:0007669"/>
    <property type="project" value="UniProtKB-KW"/>
</dbReference>
<organism evidence="9 10">
    <name type="scientific">Corynebacterium mucifaciens</name>
    <dbReference type="NCBI Taxonomy" id="57171"/>
    <lineage>
        <taxon>Bacteria</taxon>
        <taxon>Bacillati</taxon>
        <taxon>Actinomycetota</taxon>
        <taxon>Actinomycetes</taxon>
        <taxon>Mycobacteriales</taxon>
        <taxon>Corynebacteriaceae</taxon>
        <taxon>Corynebacterium</taxon>
    </lineage>
</organism>
<evidence type="ECO:0000256" key="2">
    <source>
        <dbReference type="ARBA" id="ARBA00022642"/>
    </source>
</evidence>
<reference evidence="9 10" key="1">
    <citation type="submission" date="2020-04" db="EMBL/GenBank/DDBJ databases">
        <title>MicrobeNet Type strains.</title>
        <authorList>
            <person name="Nicholson A.C."/>
        </authorList>
    </citation>
    <scope>NUCLEOTIDE SEQUENCE [LARGE SCALE GENOMIC DNA]</scope>
    <source>
        <strain evidence="9 10">ATCC 700355</strain>
    </source>
</reference>
<keyword evidence="3" id="KW-0479">Metal-binding</keyword>
<evidence type="ECO:0000256" key="5">
    <source>
        <dbReference type="ARBA" id="ARBA00037900"/>
    </source>
</evidence>
<name>A0A7X6REZ1_9CORY</name>
<comment type="caution">
    <text evidence="9">The sequence shown here is derived from an EMBL/GenBank/DDBJ whole genome shotgun (WGS) entry which is preliminary data.</text>
</comment>
<evidence type="ECO:0000313" key="10">
    <source>
        <dbReference type="Proteomes" id="UP000554284"/>
    </source>
</evidence>